<proteinExistence type="predicted"/>
<name>A0A9D4BK43_DREPO</name>
<reference evidence="1" key="2">
    <citation type="submission" date="2020-11" db="EMBL/GenBank/DDBJ databases">
        <authorList>
            <person name="McCartney M.A."/>
            <person name="Auch B."/>
            <person name="Kono T."/>
            <person name="Mallez S."/>
            <person name="Becker A."/>
            <person name="Gohl D.M."/>
            <person name="Silverstein K.A.T."/>
            <person name="Koren S."/>
            <person name="Bechman K.B."/>
            <person name="Herman A."/>
            <person name="Abrahante J.E."/>
            <person name="Garbe J."/>
        </authorList>
    </citation>
    <scope>NUCLEOTIDE SEQUENCE</scope>
    <source>
        <strain evidence="1">Duluth1</strain>
        <tissue evidence="1">Whole animal</tissue>
    </source>
</reference>
<gene>
    <name evidence="1" type="ORF">DPMN_083698</name>
</gene>
<reference evidence="1" key="1">
    <citation type="journal article" date="2019" name="bioRxiv">
        <title>The Genome of the Zebra Mussel, Dreissena polymorpha: A Resource for Invasive Species Research.</title>
        <authorList>
            <person name="McCartney M.A."/>
            <person name="Auch B."/>
            <person name="Kono T."/>
            <person name="Mallez S."/>
            <person name="Zhang Y."/>
            <person name="Obille A."/>
            <person name="Becker A."/>
            <person name="Abrahante J.E."/>
            <person name="Garbe J."/>
            <person name="Badalamenti J.P."/>
            <person name="Herman A."/>
            <person name="Mangelson H."/>
            <person name="Liachko I."/>
            <person name="Sullivan S."/>
            <person name="Sone E.D."/>
            <person name="Koren S."/>
            <person name="Silverstein K.A.T."/>
            <person name="Beckman K.B."/>
            <person name="Gohl D.M."/>
        </authorList>
    </citation>
    <scope>NUCLEOTIDE SEQUENCE</scope>
    <source>
        <strain evidence="1">Duluth1</strain>
        <tissue evidence="1">Whole animal</tissue>
    </source>
</reference>
<comment type="caution">
    <text evidence="1">The sequence shown here is derived from an EMBL/GenBank/DDBJ whole genome shotgun (WGS) entry which is preliminary data.</text>
</comment>
<dbReference type="Proteomes" id="UP000828390">
    <property type="component" value="Unassembled WGS sequence"/>
</dbReference>
<sequence>MARLLIEILLIRAGVEQNPGPKKLRKSIINRHQKAIRLSKYKEEQEGHDGPVSLHCFLCEKSLQCAWVEFTQACDFLFLSLVPLGA</sequence>
<dbReference type="EMBL" id="JAIWYP010000016">
    <property type="protein sequence ID" value="KAH3696233.1"/>
    <property type="molecule type" value="Genomic_DNA"/>
</dbReference>
<organism evidence="1 2">
    <name type="scientific">Dreissena polymorpha</name>
    <name type="common">Zebra mussel</name>
    <name type="synonym">Mytilus polymorpha</name>
    <dbReference type="NCBI Taxonomy" id="45954"/>
    <lineage>
        <taxon>Eukaryota</taxon>
        <taxon>Metazoa</taxon>
        <taxon>Spiralia</taxon>
        <taxon>Lophotrochozoa</taxon>
        <taxon>Mollusca</taxon>
        <taxon>Bivalvia</taxon>
        <taxon>Autobranchia</taxon>
        <taxon>Heteroconchia</taxon>
        <taxon>Euheterodonta</taxon>
        <taxon>Imparidentia</taxon>
        <taxon>Neoheterodontei</taxon>
        <taxon>Myida</taxon>
        <taxon>Dreissenoidea</taxon>
        <taxon>Dreissenidae</taxon>
        <taxon>Dreissena</taxon>
    </lineage>
</organism>
<dbReference type="AlphaFoldDB" id="A0A9D4BK43"/>
<evidence type="ECO:0000313" key="2">
    <source>
        <dbReference type="Proteomes" id="UP000828390"/>
    </source>
</evidence>
<protein>
    <submittedName>
        <fullName evidence="1">Uncharacterized protein</fullName>
    </submittedName>
</protein>
<evidence type="ECO:0000313" key="1">
    <source>
        <dbReference type="EMBL" id="KAH3696233.1"/>
    </source>
</evidence>
<accession>A0A9D4BK43</accession>
<keyword evidence="2" id="KW-1185">Reference proteome</keyword>